<feature type="region of interest" description="Disordered" evidence="1">
    <location>
        <begin position="685"/>
        <end position="730"/>
    </location>
</feature>
<keyword evidence="2" id="KW-1133">Transmembrane helix</keyword>
<feature type="compositionally biased region" description="Low complexity" evidence="1">
    <location>
        <begin position="686"/>
        <end position="705"/>
    </location>
</feature>
<evidence type="ECO:0000313" key="4">
    <source>
        <dbReference type="Proteomes" id="UP000717515"/>
    </source>
</evidence>
<evidence type="ECO:0000313" key="3">
    <source>
        <dbReference type="EMBL" id="KAG9321855.1"/>
    </source>
</evidence>
<evidence type="ECO:0000256" key="2">
    <source>
        <dbReference type="SAM" id="Phobius"/>
    </source>
</evidence>
<feature type="region of interest" description="Disordered" evidence="1">
    <location>
        <begin position="220"/>
        <end position="281"/>
    </location>
</feature>
<feature type="region of interest" description="Disordered" evidence="1">
    <location>
        <begin position="44"/>
        <end position="186"/>
    </location>
</feature>
<feature type="region of interest" description="Disordered" evidence="1">
    <location>
        <begin position="628"/>
        <end position="661"/>
    </location>
</feature>
<feature type="compositionally biased region" description="Basic residues" evidence="1">
    <location>
        <begin position="161"/>
        <end position="175"/>
    </location>
</feature>
<feature type="compositionally biased region" description="Acidic residues" evidence="1">
    <location>
        <begin position="1129"/>
        <end position="1138"/>
    </location>
</feature>
<feature type="compositionally biased region" description="Low complexity" evidence="1">
    <location>
        <begin position="220"/>
        <end position="230"/>
    </location>
</feature>
<keyword evidence="2" id="KW-0812">Transmembrane</keyword>
<feature type="compositionally biased region" description="Polar residues" evidence="1">
    <location>
        <begin position="649"/>
        <end position="661"/>
    </location>
</feature>
<evidence type="ECO:0000256" key="1">
    <source>
        <dbReference type="SAM" id="MobiDB-lite"/>
    </source>
</evidence>
<proteinExistence type="predicted"/>
<feature type="compositionally biased region" description="Acidic residues" evidence="1">
    <location>
        <begin position="1161"/>
        <end position="1179"/>
    </location>
</feature>
<dbReference type="EMBL" id="JAIFTL010000179">
    <property type="protein sequence ID" value="KAG9321855.1"/>
    <property type="molecule type" value="Genomic_DNA"/>
</dbReference>
<protein>
    <submittedName>
        <fullName evidence="3">Uncharacterized protein</fullName>
    </submittedName>
</protein>
<feature type="compositionally biased region" description="Polar residues" evidence="1">
    <location>
        <begin position="120"/>
        <end position="154"/>
    </location>
</feature>
<keyword evidence="2" id="KW-0472">Membrane</keyword>
<dbReference type="Proteomes" id="UP000717515">
    <property type="component" value="Unassembled WGS sequence"/>
</dbReference>
<feature type="compositionally biased region" description="Polar residues" evidence="1">
    <location>
        <begin position="301"/>
        <end position="313"/>
    </location>
</feature>
<feature type="compositionally biased region" description="Basic residues" evidence="1">
    <location>
        <begin position="356"/>
        <end position="367"/>
    </location>
</feature>
<sequence>MASSHFNNWSPRIPIDLHHHRTASPVSPSATATGATGAITTASTNTAPAASHPNATMSQSQPQPHPQVPAQLGHHNPSGTAAVPMLPAAAAKGKAPSRPTRPFSSGSFISPPFTIRDSPSRSLSYAGTPNTRLGNLTGAATFTDPNSHSANIRKSLSLGKPAKKGIKSRLRKLRQKQGSSSREAGANAFMTSGESDSEAAFDHEPDTFFNSGGIAHKFISSSSNSNGKSSKLGRPKLTHQGASLPPHPPHRHNTSNSISFAYGGKSGGTSGGEHGPETQKETSAVRFKDLFKNVGQYSAGATLSPSNTISENHGGSAAGGAPKPLQSRSTFPLFGDFLSGDDQPTATTKFRLTGPGRRKRRFTKKSHSAAGGMLATPRSAAATDDEDSGTSRSGTHRTPHHHPSHHNFLHHLHRRHRSRSISEDARPQAANLWKQEQVETQERPMSSTLRDARQANTDPNVLLTELEPLPAQFLCDFAALSNRGPHVQHPPPPLPQAPLVTHITPTSTAGSGLVALFSPPSTTTTATAGTTLSNQQSIGAQPRLLIGHPEAIVTKTFLFQSYQNSQLQGHYLFRVIGDHVEYKRLPLTLKQPCSQYFHKAYVTYRSFEKKYKALKEDRERRQVTGPFWSKTLGSESPQLRHGLSDHHTATLSTTVGTKNQYAEGMQRTNSEGDITKSSIAWDQVRQGQESAAAQASLQAQDNNAQPSRKTGYQDQRYNPESSSNDLVRSIIGARDRSKSVDIRQWSSGLYGSGQPLAPSQRPQSYHIRKRSWASIREQHRLELEQQQAAEEYHWKEMERRYREEFRQATYGLELYLTEIIQGSAEFERFDTVFNVTIDENRRGDTAVFSIENGDKTNKMWLESPSAKLKYEFLNWIALSSMDHGEPVVTPVVDVSETPCRESHLDAFMGPVSAKSRAEEGVEDADLLFEFMDVRLLQQEERLQELRKSIQGIMSQIQDCLDGLDNTDESAKVNYSEVIVKGMYKIMTTMIRAIDSQEVQLALRPSPSTGLTLAQTVEWKLKDVNERIVICTRIMGAARFNLNRLRYEIELEQRSIRLFRQYKIIIGVVTLSLVFLVWFLYHSRASAFAPQPASPLFSGPVNPFEKDFHFHHGEPPILPSPTAFSNGPEGDVESTDEIQEDRGAEKIRASGHPGNARKQDVESDAGEGEGDGVDEDEDALGDDRHDELQQDDRVREGRQGQESAPWNSSERQHSADFGGALNDDDNDENDGYCVQCEAPRDFGTFQQQCSIQVGGMCMITAQTARFT</sequence>
<feature type="compositionally biased region" description="Polar residues" evidence="1">
    <location>
        <begin position="706"/>
        <end position="726"/>
    </location>
</feature>
<accession>A0A9P8A2Y0</accession>
<reference evidence="3" key="1">
    <citation type="submission" date="2021-07" db="EMBL/GenBank/DDBJ databases">
        <title>Draft genome of Mortierella alpina, strain LL118, isolated from an aspen leaf litter sample.</title>
        <authorList>
            <person name="Yang S."/>
            <person name="Vinatzer B.A."/>
        </authorList>
    </citation>
    <scope>NUCLEOTIDE SEQUENCE</scope>
    <source>
        <strain evidence="3">LL118</strain>
    </source>
</reference>
<feature type="compositionally biased region" description="Polar residues" evidence="1">
    <location>
        <begin position="1199"/>
        <end position="1208"/>
    </location>
</feature>
<dbReference type="AlphaFoldDB" id="A0A9P8A2Y0"/>
<feature type="region of interest" description="Disordered" evidence="1">
    <location>
        <begin position="1107"/>
        <end position="1229"/>
    </location>
</feature>
<gene>
    <name evidence="3" type="ORF">KVV02_005309</name>
</gene>
<feature type="compositionally biased region" description="Polar residues" evidence="1">
    <location>
        <begin position="443"/>
        <end position="453"/>
    </location>
</feature>
<feature type="compositionally biased region" description="Gly residues" evidence="1">
    <location>
        <begin position="264"/>
        <end position="273"/>
    </location>
</feature>
<feature type="region of interest" description="Disordered" evidence="1">
    <location>
        <begin position="301"/>
        <end position="453"/>
    </location>
</feature>
<feature type="compositionally biased region" description="Low complexity" evidence="1">
    <location>
        <begin position="102"/>
        <end position="113"/>
    </location>
</feature>
<name>A0A9P8A2Y0_MORAP</name>
<feature type="transmembrane region" description="Helical" evidence="2">
    <location>
        <begin position="1061"/>
        <end position="1080"/>
    </location>
</feature>
<organism evidence="3 4">
    <name type="scientific">Mortierella alpina</name>
    <name type="common">Oleaginous fungus</name>
    <name type="synonym">Mortierella renispora</name>
    <dbReference type="NCBI Taxonomy" id="64518"/>
    <lineage>
        <taxon>Eukaryota</taxon>
        <taxon>Fungi</taxon>
        <taxon>Fungi incertae sedis</taxon>
        <taxon>Mucoromycota</taxon>
        <taxon>Mortierellomycotina</taxon>
        <taxon>Mortierellomycetes</taxon>
        <taxon>Mortierellales</taxon>
        <taxon>Mortierellaceae</taxon>
        <taxon>Mortierella</taxon>
    </lineage>
</organism>
<feature type="compositionally biased region" description="Basic and acidic residues" evidence="1">
    <location>
        <begin position="1180"/>
        <end position="1198"/>
    </location>
</feature>
<feature type="compositionally biased region" description="Low complexity" evidence="1">
    <location>
        <begin position="81"/>
        <end position="91"/>
    </location>
</feature>
<feature type="compositionally biased region" description="Basic residues" evidence="1">
    <location>
        <begin position="394"/>
        <end position="419"/>
    </location>
</feature>
<comment type="caution">
    <text evidence="3">The sequence shown here is derived from an EMBL/GenBank/DDBJ whole genome shotgun (WGS) entry which is preliminary data.</text>
</comment>